<feature type="compositionally biased region" description="Low complexity" evidence="4">
    <location>
        <begin position="206"/>
        <end position="215"/>
    </location>
</feature>
<dbReference type="Gene3D" id="3.40.50.2300">
    <property type="match status" value="1"/>
</dbReference>
<protein>
    <recommendedName>
        <fullName evidence="5">Response regulatory domain-containing protein</fullName>
    </recommendedName>
</protein>
<sequence length="229" mass="25653">VNDYNDPAITRVVAATTGFMKTITPAKRPRATSLLIPGWSVPPRVLLVDDDSIFRRISTRLLQLAGCTIDVAVDGIEACSKIVSHDYDIVLMDIMMPNLDGLSATRSIRQHDTWTPIISMTANTADSDVREYIMSGMTDVLPKPLDHSVLCKLLERYCAHLKLIQRQQQQQNNHNMITPSISYPESSSLTTIPSVSIPSSSSSIVYSSQQLQQQQRQEQDEQVKRQRID</sequence>
<evidence type="ECO:0000313" key="7">
    <source>
        <dbReference type="Proteomes" id="UP000646827"/>
    </source>
</evidence>
<dbReference type="EMBL" id="JAEPRB010000083">
    <property type="protein sequence ID" value="KAG2222412.1"/>
    <property type="molecule type" value="Genomic_DNA"/>
</dbReference>
<evidence type="ECO:0000256" key="3">
    <source>
        <dbReference type="PROSITE-ProRule" id="PRU00169"/>
    </source>
</evidence>
<gene>
    <name evidence="6" type="ORF">INT45_009424</name>
</gene>
<feature type="region of interest" description="Disordered" evidence="4">
    <location>
        <begin position="206"/>
        <end position="229"/>
    </location>
</feature>
<reference evidence="6 7" key="1">
    <citation type="submission" date="2020-12" db="EMBL/GenBank/DDBJ databases">
        <title>Metabolic potential, ecology and presence of endohyphal bacteria is reflected in genomic diversity of Mucoromycotina.</title>
        <authorList>
            <person name="Muszewska A."/>
            <person name="Okrasinska A."/>
            <person name="Steczkiewicz K."/>
            <person name="Drgas O."/>
            <person name="Orlowska M."/>
            <person name="Perlinska-Lenart U."/>
            <person name="Aleksandrzak-Piekarczyk T."/>
            <person name="Szatraj K."/>
            <person name="Zielenkiewicz U."/>
            <person name="Pilsyk S."/>
            <person name="Malc E."/>
            <person name="Mieczkowski P."/>
            <person name="Kruszewska J.S."/>
            <person name="Biernat P."/>
            <person name="Pawlowska J."/>
        </authorList>
    </citation>
    <scope>NUCLEOTIDE SEQUENCE [LARGE SCALE GENOMIC DNA]</scope>
    <source>
        <strain evidence="6 7">CBS 142.35</strain>
    </source>
</reference>
<keyword evidence="2" id="KW-0902">Two-component regulatory system</keyword>
<dbReference type="SUPFAM" id="SSF52172">
    <property type="entry name" value="CheY-like"/>
    <property type="match status" value="1"/>
</dbReference>
<dbReference type="SMART" id="SM00448">
    <property type="entry name" value="REC"/>
    <property type="match status" value="1"/>
</dbReference>
<evidence type="ECO:0000313" key="6">
    <source>
        <dbReference type="EMBL" id="KAG2222412.1"/>
    </source>
</evidence>
<keyword evidence="1 3" id="KW-0597">Phosphoprotein</keyword>
<dbReference type="PANTHER" id="PTHR45339:SF1">
    <property type="entry name" value="HYBRID SIGNAL TRANSDUCTION HISTIDINE KINASE J"/>
    <property type="match status" value="1"/>
</dbReference>
<dbReference type="CDD" id="cd17546">
    <property type="entry name" value="REC_hyHK_CKI1_RcsC-like"/>
    <property type="match status" value="1"/>
</dbReference>
<feature type="non-terminal residue" evidence="6">
    <location>
        <position position="1"/>
    </location>
</feature>
<dbReference type="OrthoDB" id="60033at2759"/>
<evidence type="ECO:0000256" key="4">
    <source>
        <dbReference type="SAM" id="MobiDB-lite"/>
    </source>
</evidence>
<dbReference type="PROSITE" id="PS50110">
    <property type="entry name" value="RESPONSE_REGULATORY"/>
    <property type="match status" value="1"/>
</dbReference>
<accession>A0A8H7VKM7</accession>
<evidence type="ECO:0000256" key="1">
    <source>
        <dbReference type="ARBA" id="ARBA00022553"/>
    </source>
</evidence>
<dbReference type="PANTHER" id="PTHR45339">
    <property type="entry name" value="HYBRID SIGNAL TRANSDUCTION HISTIDINE KINASE J"/>
    <property type="match status" value="1"/>
</dbReference>
<keyword evidence="7" id="KW-1185">Reference proteome</keyword>
<dbReference type="Pfam" id="PF00072">
    <property type="entry name" value="Response_reg"/>
    <property type="match status" value="1"/>
</dbReference>
<organism evidence="6 7">
    <name type="scientific">Circinella minor</name>
    <dbReference type="NCBI Taxonomy" id="1195481"/>
    <lineage>
        <taxon>Eukaryota</taxon>
        <taxon>Fungi</taxon>
        <taxon>Fungi incertae sedis</taxon>
        <taxon>Mucoromycota</taxon>
        <taxon>Mucoromycotina</taxon>
        <taxon>Mucoromycetes</taxon>
        <taxon>Mucorales</taxon>
        <taxon>Lichtheimiaceae</taxon>
        <taxon>Circinella</taxon>
    </lineage>
</organism>
<dbReference type="InterPro" id="IPR001789">
    <property type="entry name" value="Sig_transdc_resp-reg_receiver"/>
</dbReference>
<evidence type="ECO:0000256" key="2">
    <source>
        <dbReference type="ARBA" id="ARBA00023012"/>
    </source>
</evidence>
<feature type="compositionally biased region" description="Basic and acidic residues" evidence="4">
    <location>
        <begin position="217"/>
        <end position="229"/>
    </location>
</feature>
<dbReference type="Proteomes" id="UP000646827">
    <property type="component" value="Unassembled WGS sequence"/>
</dbReference>
<dbReference type="GO" id="GO:0000160">
    <property type="term" value="P:phosphorelay signal transduction system"/>
    <property type="evidence" value="ECO:0007669"/>
    <property type="project" value="UniProtKB-KW"/>
</dbReference>
<proteinExistence type="predicted"/>
<comment type="caution">
    <text evidence="6">The sequence shown here is derived from an EMBL/GenBank/DDBJ whole genome shotgun (WGS) entry which is preliminary data.</text>
</comment>
<name>A0A8H7VKM7_9FUNG</name>
<dbReference type="InterPro" id="IPR011006">
    <property type="entry name" value="CheY-like_superfamily"/>
</dbReference>
<feature type="modified residue" description="4-aspartylphosphate" evidence="3">
    <location>
        <position position="93"/>
    </location>
</feature>
<dbReference type="AlphaFoldDB" id="A0A8H7VKM7"/>
<evidence type="ECO:0000259" key="5">
    <source>
        <dbReference type="PROSITE" id="PS50110"/>
    </source>
</evidence>
<feature type="domain" description="Response regulatory" evidence="5">
    <location>
        <begin position="44"/>
        <end position="158"/>
    </location>
</feature>